<keyword evidence="3" id="KW-0255">Endonuclease</keyword>
<dbReference type="SUPFAM" id="SSF56219">
    <property type="entry name" value="DNase I-like"/>
    <property type="match status" value="1"/>
</dbReference>
<feature type="transmembrane region" description="Helical" evidence="1">
    <location>
        <begin position="60"/>
        <end position="78"/>
    </location>
</feature>
<evidence type="ECO:0000313" key="4">
    <source>
        <dbReference type="Proteomes" id="UP000192656"/>
    </source>
</evidence>
<keyword evidence="3" id="KW-0378">Hydrolase</keyword>
<feature type="transmembrane region" description="Helical" evidence="1">
    <location>
        <begin position="25"/>
        <end position="48"/>
    </location>
</feature>
<gene>
    <name evidence="3" type="ORF">SAMN06297251_11087</name>
</gene>
<dbReference type="RefSeq" id="WP_084410369.1">
    <property type="nucleotide sequence ID" value="NZ_FWXR01000010.1"/>
</dbReference>
<accession>A0A1W2CI98</accession>
<sequence>MDRESIGAEARSDHRFRPVRVTKRTALALACALGALGLALLALASLFGGAFQPLDSVAHFRAHLALAALVLAILAAVVGSTLLRLIALAASLAAIVAGATTGVYMVPVDDVSRLSFMNTAAGVAPAPIGSIPATASGIELTLLQMNLRYDAVSEPALAAIRESGADIVTLEEVTPRWSQSLAAIADLYPHRFDCGLARPVGGMVILSRRPFADDLSICVPDDGFAARRIALDEGRRLTIGAEHLKWPWPHDHWYQIAALEPVLARLPGPLVIGGDFNAAPWSAAVSRYAKASDTRPVAGIGPTFLPSALPSWLKRFAGLSIDNVLVSEGVSVSEAKTLPATGSDHLPVLIRLFIADLASKG</sequence>
<evidence type="ECO:0000259" key="2">
    <source>
        <dbReference type="Pfam" id="PF03372"/>
    </source>
</evidence>
<dbReference type="Gene3D" id="3.60.10.10">
    <property type="entry name" value="Endonuclease/exonuclease/phosphatase"/>
    <property type="match status" value="1"/>
</dbReference>
<feature type="domain" description="Endonuclease/exonuclease/phosphatase" evidence="2">
    <location>
        <begin position="156"/>
        <end position="345"/>
    </location>
</feature>
<dbReference type="EMBL" id="FWXR01000010">
    <property type="protein sequence ID" value="SMC84967.1"/>
    <property type="molecule type" value="Genomic_DNA"/>
</dbReference>
<dbReference type="Proteomes" id="UP000192656">
    <property type="component" value="Unassembled WGS sequence"/>
</dbReference>
<dbReference type="STRING" id="937218.SAMN06297251_11087"/>
<keyword evidence="1" id="KW-0472">Membrane</keyword>
<organism evidence="3 4">
    <name type="scientific">Fulvimarina manganoxydans</name>
    <dbReference type="NCBI Taxonomy" id="937218"/>
    <lineage>
        <taxon>Bacteria</taxon>
        <taxon>Pseudomonadati</taxon>
        <taxon>Pseudomonadota</taxon>
        <taxon>Alphaproteobacteria</taxon>
        <taxon>Hyphomicrobiales</taxon>
        <taxon>Aurantimonadaceae</taxon>
        <taxon>Fulvimarina</taxon>
    </lineage>
</organism>
<keyword evidence="4" id="KW-1185">Reference proteome</keyword>
<keyword evidence="1" id="KW-0812">Transmembrane</keyword>
<feature type="transmembrane region" description="Helical" evidence="1">
    <location>
        <begin position="85"/>
        <end position="106"/>
    </location>
</feature>
<dbReference type="GO" id="GO:0004519">
    <property type="term" value="F:endonuclease activity"/>
    <property type="evidence" value="ECO:0007669"/>
    <property type="project" value="UniProtKB-KW"/>
</dbReference>
<protein>
    <submittedName>
        <fullName evidence="3">Uncharacterized conserved protein YafD, endonuclease/exonuclease/phosphatase (EEP) superfamily</fullName>
    </submittedName>
</protein>
<dbReference type="InterPro" id="IPR005135">
    <property type="entry name" value="Endo/exonuclease/phosphatase"/>
</dbReference>
<evidence type="ECO:0000256" key="1">
    <source>
        <dbReference type="SAM" id="Phobius"/>
    </source>
</evidence>
<evidence type="ECO:0000313" key="3">
    <source>
        <dbReference type="EMBL" id="SMC84967.1"/>
    </source>
</evidence>
<dbReference type="GO" id="GO:0004527">
    <property type="term" value="F:exonuclease activity"/>
    <property type="evidence" value="ECO:0007669"/>
    <property type="project" value="UniProtKB-KW"/>
</dbReference>
<keyword evidence="3" id="KW-0269">Exonuclease</keyword>
<dbReference type="OrthoDB" id="3808618at2"/>
<dbReference type="AlphaFoldDB" id="A0A1W2CI98"/>
<keyword evidence="1" id="KW-1133">Transmembrane helix</keyword>
<dbReference type="InterPro" id="IPR036691">
    <property type="entry name" value="Endo/exonu/phosph_ase_sf"/>
</dbReference>
<reference evidence="3 4" key="1">
    <citation type="submission" date="2017-04" db="EMBL/GenBank/DDBJ databases">
        <authorList>
            <person name="Afonso C.L."/>
            <person name="Miller P.J."/>
            <person name="Scott M.A."/>
            <person name="Spackman E."/>
            <person name="Goraichik I."/>
            <person name="Dimitrov K.M."/>
            <person name="Suarez D.L."/>
            <person name="Swayne D.E."/>
        </authorList>
    </citation>
    <scope>NUCLEOTIDE SEQUENCE [LARGE SCALE GENOMIC DNA]</scope>
    <source>
        <strain evidence="3 4">CGMCC 1.10972</strain>
    </source>
</reference>
<name>A0A1W2CI98_9HYPH</name>
<keyword evidence="3" id="KW-0540">Nuclease</keyword>
<proteinExistence type="predicted"/>
<dbReference type="Pfam" id="PF03372">
    <property type="entry name" value="Exo_endo_phos"/>
    <property type="match status" value="1"/>
</dbReference>